<evidence type="ECO:0000256" key="1">
    <source>
        <dbReference type="SAM" id="MobiDB-lite"/>
    </source>
</evidence>
<evidence type="ECO:0000313" key="4">
    <source>
        <dbReference type="Proteomes" id="UP000481288"/>
    </source>
</evidence>
<dbReference type="Proteomes" id="UP000481288">
    <property type="component" value="Unassembled WGS sequence"/>
</dbReference>
<evidence type="ECO:0000313" key="3">
    <source>
        <dbReference type="EMBL" id="TVY57689.1"/>
    </source>
</evidence>
<sequence>MARKTRARYYTPPPELSESQKQAATPNRSAVITAKLIAQEMGIHIPQKVIHKVSKVPPRSQTRILASKQVRTRHNIPDSGPDPRGRKPALTRSNCAAIADYLDSPQTSLEDKSAPWLDIAESSGLDLPETWHFKPPGFRIVNTKTIQRTYRFWEDLINAVCEEEKELTGDQASNRNEWIGEELPKRPHSIDWKDCAFCDEFHFGIGPQTTKHIKRKKGSKHRYKPENVHRKKVTTKDTKAKAREDNHLKLLSVFVVIGYNYRKIIPYKVSNSVGKMTTKVYIEQILPLLLADFQRLGLTLIQDADSAHKSAGTIAWAKKNHLPLLTLPGVSPDFSILETLAHPLKKQFHAKRCTTENAALARFTQIFENEMDQEKIHDLLVDGRRKV</sequence>
<name>A0A7D8V0Z3_9HELO</name>
<protein>
    <recommendedName>
        <fullName evidence="2">Tc1-like transposase DDE domain-containing protein</fullName>
    </recommendedName>
</protein>
<feature type="region of interest" description="Disordered" evidence="1">
    <location>
        <begin position="69"/>
        <end position="89"/>
    </location>
</feature>
<gene>
    <name evidence="3" type="ORF">LCER1_G002685</name>
</gene>
<feature type="compositionally biased region" description="Polar residues" evidence="1">
    <location>
        <begin position="17"/>
        <end position="27"/>
    </location>
</feature>
<keyword evidence="4" id="KW-1185">Reference proteome</keyword>
<feature type="region of interest" description="Disordered" evidence="1">
    <location>
        <begin position="1"/>
        <end position="27"/>
    </location>
</feature>
<dbReference type="InterPro" id="IPR036397">
    <property type="entry name" value="RNaseH_sf"/>
</dbReference>
<reference evidence="3 4" key="1">
    <citation type="submission" date="2018-05" db="EMBL/GenBank/DDBJ databases">
        <title>Whole genome sequencing for identification of molecular markers to develop diagnostic detection tools for the regulated plant pathogen Lachnellula willkommii.</title>
        <authorList>
            <person name="Giroux E."/>
            <person name="Bilodeau G."/>
        </authorList>
    </citation>
    <scope>NUCLEOTIDE SEQUENCE [LARGE SCALE GENOMIC DNA]</scope>
    <source>
        <strain evidence="3 4">CBS 625.97</strain>
    </source>
</reference>
<accession>A0A7D8V0Z3</accession>
<organism evidence="3 4">
    <name type="scientific">Lachnellula cervina</name>
    <dbReference type="NCBI Taxonomy" id="1316786"/>
    <lineage>
        <taxon>Eukaryota</taxon>
        <taxon>Fungi</taxon>
        <taxon>Dikarya</taxon>
        <taxon>Ascomycota</taxon>
        <taxon>Pezizomycotina</taxon>
        <taxon>Leotiomycetes</taxon>
        <taxon>Helotiales</taxon>
        <taxon>Lachnaceae</taxon>
        <taxon>Lachnellula</taxon>
    </lineage>
</organism>
<dbReference type="InterPro" id="IPR038717">
    <property type="entry name" value="Tc1-like_DDE_dom"/>
</dbReference>
<dbReference type="AlphaFoldDB" id="A0A7D8V0Z3"/>
<evidence type="ECO:0000259" key="2">
    <source>
        <dbReference type="Pfam" id="PF13358"/>
    </source>
</evidence>
<proteinExistence type="predicted"/>
<feature type="domain" description="Tc1-like transposase DDE" evidence="2">
    <location>
        <begin position="227"/>
        <end position="352"/>
    </location>
</feature>
<dbReference type="Pfam" id="PF13358">
    <property type="entry name" value="DDE_3"/>
    <property type="match status" value="1"/>
</dbReference>
<dbReference type="OrthoDB" id="3562630at2759"/>
<comment type="caution">
    <text evidence="3">The sequence shown here is derived from an EMBL/GenBank/DDBJ whole genome shotgun (WGS) entry which is preliminary data.</text>
</comment>
<dbReference type="Gene3D" id="3.30.420.10">
    <property type="entry name" value="Ribonuclease H-like superfamily/Ribonuclease H"/>
    <property type="match status" value="1"/>
</dbReference>
<dbReference type="GO" id="GO:0003676">
    <property type="term" value="F:nucleic acid binding"/>
    <property type="evidence" value="ECO:0007669"/>
    <property type="project" value="InterPro"/>
</dbReference>
<dbReference type="EMBL" id="QGMG01000078">
    <property type="protein sequence ID" value="TVY57689.1"/>
    <property type="molecule type" value="Genomic_DNA"/>
</dbReference>